<gene>
    <name evidence="1" type="ORF">AMECASPLE_020489</name>
</gene>
<dbReference type="EMBL" id="JAHRIP010011115">
    <property type="protein sequence ID" value="MEQ2284334.1"/>
    <property type="molecule type" value="Genomic_DNA"/>
</dbReference>
<evidence type="ECO:0000313" key="1">
    <source>
        <dbReference type="EMBL" id="MEQ2284334.1"/>
    </source>
</evidence>
<comment type="caution">
    <text evidence="1">The sequence shown here is derived from an EMBL/GenBank/DDBJ whole genome shotgun (WGS) entry which is preliminary data.</text>
</comment>
<name>A0ABV0XS70_9TELE</name>
<feature type="non-terminal residue" evidence="1">
    <location>
        <position position="1"/>
    </location>
</feature>
<protein>
    <submittedName>
        <fullName evidence="1">Uncharacterized protein</fullName>
    </submittedName>
</protein>
<accession>A0ABV0XS70</accession>
<sequence>SLCLSPDVFLMSPGSLWIFDNFFHRWHQSSWLQGDRLPTWTSRPSGWYPGFFSGGAFVLLDL</sequence>
<organism evidence="1 2">
    <name type="scientific">Ameca splendens</name>
    <dbReference type="NCBI Taxonomy" id="208324"/>
    <lineage>
        <taxon>Eukaryota</taxon>
        <taxon>Metazoa</taxon>
        <taxon>Chordata</taxon>
        <taxon>Craniata</taxon>
        <taxon>Vertebrata</taxon>
        <taxon>Euteleostomi</taxon>
        <taxon>Actinopterygii</taxon>
        <taxon>Neopterygii</taxon>
        <taxon>Teleostei</taxon>
        <taxon>Neoteleostei</taxon>
        <taxon>Acanthomorphata</taxon>
        <taxon>Ovalentaria</taxon>
        <taxon>Atherinomorphae</taxon>
        <taxon>Cyprinodontiformes</taxon>
        <taxon>Goodeidae</taxon>
        <taxon>Ameca</taxon>
    </lineage>
</organism>
<proteinExistence type="predicted"/>
<dbReference type="Proteomes" id="UP001469553">
    <property type="component" value="Unassembled WGS sequence"/>
</dbReference>
<keyword evidence="2" id="KW-1185">Reference proteome</keyword>
<evidence type="ECO:0000313" key="2">
    <source>
        <dbReference type="Proteomes" id="UP001469553"/>
    </source>
</evidence>
<reference evidence="1 2" key="1">
    <citation type="submission" date="2021-06" db="EMBL/GenBank/DDBJ databases">
        <authorList>
            <person name="Palmer J.M."/>
        </authorList>
    </citation>
    <scope>NUCLEOTIDE SEQUENCE [LARGE SCALE GENOMIC DNA]</scope>
    <source>
        <strain evidence="1 2">AS_MEX2019</strain>
        <tissue evidence="1">Muscle</tissue>
    </source>
</reference>